<dbReference type="Proteomes" id="UP000270291">
    <property type="component" value="Unassembled WGS sequence"/>
</dbReference>
<gene>
    <name evidence="1" type="ORF">EI293_11305</name>
</gene>
<keyword evidence="2" id="KW-1185">Reference proteome</keyword>
<organism evidence="1 2">
    <name type="scientific">Hymenobacter perfusus</name>
    <dbReference type="NCBI Taxonomy" id="1236770"/>
    <lineage>
        <taxon>Bacteria</taxon>
        <taxon>Pseudomonadati</taxon>
        <taxon>Bacteroidota</taxon>
        <taxon>Cytophagia</taxon>
        <taxon>Cytophagales</taxon>
        <taxon>Hymenobacteraceae</taxon>
        <taxon>Hymenobacter</taxon>
    </lineage>
</organism>
<accession>A0A3R9NWQ1</accession>
<sequence length="141" mass="15851">MPVFDTVLLDTPTLTVLHEPSIQLLRVVWRGQYDAELAKAGCEQILDHICHTRCSLMLNDSSEVYGDWWKASEWVGQVFVAELGKRGIRAAAWINAMDWPSRHSVASTLPHVQGVEVRIFDFDEQEAAHAWLLSKVPPATA</sequence>
<comment type="caution">
    <text evidence="1">The sequence shown here is derived from an EMBL/GenBank/DDBJ whole genome shotgun (WGS) entry which is preliminary data.</text>
</comment>
<dbReference type="EMBL" id="RWIU01000003">
    <property type="protein sequence ID" value="RSK43474.1"/>
    <property type="molecule type" value="Genomic_DNA"/>
</dbReference>
<dbReference type="Pfam" id="PF11964">
    <property type="entry name" value="SpoIIAA-like"/>
    <property type="match status" value="1"/>
</dbReference>
<evidence type="ECO:0000313" key="1">
    <source>
        <dbReference type="EMBL" id="RSK43474.1"/>
    </source>
</evidence>
<protein>
    <submittedName>
        <fullName evidence="1">STAS/SEC14 domain-containing protein</fullName>
    </submittedName>
</protein>
<evidence type="ECO:0000313" key="2">
    <source>
        <dbReference type="Proteomes" id="UP000270291"/>
    </source>
</evidence>
<dbReference type="AlphaFoldDB" id="A0A3R9NWQ1"/>
<reference evidence="1 2" key="1">
    <citation type="submission" date="2018-12" db="EMBL/GenBank/DDBJ databases">
        <authorList>
            <person name="Feng G."/>
            <person name="Zhu H."/>
        </authorList>
    </citation>
    <scope>NUCLEOTIDE SEQUENCE [LARGE SCALE GENOMIC DNA]</scope>
    <source>
        <strain evidence="1 2">LMG 26000</strain>
    </source>
</reference>
<dbReference type="InterPro" id="IPR021866">
    <property type="entry name" value="SpoIIAA-like"/>
</dbReference>
<proteinExistence type="predicted"/>
<name>A0A3R9NWQ1_9BACT</name>
<dbReference type="OrthoDB" id="893408at2"/>
<dbReference type="RefSeq" id="WP_125437665.1">
    <property type="nucleotide sequence ID" value="NZ_RWIU01000003.1"/>
</dbReference>